<feature type="non-terminal residue" evidence="2">
    <location>
        <position position="112"/>
    </location>
</feature>
<proteinExistence type="predicted"/>
<sequence>MIKHILIIVLSAFFVSITQIDQAYGKYASIVIDAKSGKTLHEINADTKNYPASLTKMMTLYLLFEALDKGKIKYESYFLVSKRASRRPASKLGLKAKEKISVRNCILALVVK</sequence>
<feature type="domain" description="Peptidase S11 D-alanyl-D-alanine carboxypeptidase A N-terminal" evidence="1">
    <location>
        <begin position="28"/>
        <end position="111"/>
    </location>
</feature>
<dbReference type="Gene3D" id="3.40.710.10">
    <property type="entry name" value="DD-peptidase/beta-lactamase superfamily"/>
    <property type="match status" value="1"/>
</dbReference>
<organism evidence="2">
    <name type="scientific">marine metagenome</name>
    <dbReference type="NCBI Taxonomy" id="408172"/>
    <lineage>
        <taxon>unclassified sequences</taxon>
        <taxon>metagenomes</taxon>
        <taxon>ecological metagenomes</taxon>
    </lineage>
</organism>
<evidence type="ECO:0000313" key="2">
    <source>
        <dbReference type="EMBL" id="SVB83132.1"/>
    </source>
</evidence>
<gene>
    <name evidence="2" type="ORF">METZ01_LOCUS235986</name>
</gene>
<dbReference type="Pfam" id="PF00768">
    <property type="entry name" value="Peptidase_S11"/>
    <property type="match status" value="1"/>
</dbReference>
<dbReference type="GO" id="GO:0009002">
    <property type="term" value="F:serine-type D-Ala-D-Ala carboxypeptidase activity"/>
    <property type="evidence" value="ECO:0007669"/>
    <property type="project" value="InterPro"/>
</dbReference>
<protein>
    <recommendedName>
        <fullName evidence="1">Peptidase S11 D-alanyl-D-alanine carboxypeptidase A N-terminal domain-containing protein</fullName>
    </recommendedName>
</protein>
<dbReference type="InterPro" id="IPR012338">
    <property type="entry name" value="Beta-lactam/transpept-like"/>
</dbReference>
<name>A0A382H7F3_9ZZZZ</name>
<evidence type="ECO:0000259" key="1">
    <source>
        <dbReference type="Pfam" id="PF00768"/>
    </source>
</evidence>
<accession>A0A382H7F3</accession>
<dbReference type="GO" id="GO:0006508">
    <property type="term" value="P:proteolysis"/>
    <property type="evidence" value="ECO:0007669"/>
    <property type="project" value="InterPro"/>
</dbReference>
<dbReference type="EMBL" id="UINC01059570">
    <property type="protein sequence ID" value="SVB83132.1"/>
    <property type="molecule type" value="Genomic_DNA"/>
</dbReference>
<dbReference type="InterPro" id="IPR001967">
    <property type="entry name" value="Peptidase_S11_N"/>
</dbReference>
<reference evidence="2" key="1">
    <citation type="submission" date="2018-05" db="EMBL/GenBank/DDBJ databases">
        <authorList>
            <person name="Lanie J.A."/>
            <person name="Ng W.-L."/>
            <person name="Kazmierczak K.M."/>
            <person name="Andrzejewski T.M."/>
            <person name="Davidsen T.M."/>
            <person name="Wayne K.J."/>
            <person name="Tettelin H."/>
            <person name="Glass J.I."/>
            <person name="Rusch D."/>
            <person name="Podicherti R."/>
            <person name="Tsui H.-C.T."/>
            <person name="Winkler M.E."/>
        </authorList>
    </citation>
    <scope>NUCLEOTIDE SEQUENCE</scope>
</reference>
<dbReference type="AlphaFoldDB" id="A0A382H7F3"/>
<dbReference type="SUPFAM" id="SSF56601">
    <property type="entry name" value="beta-lactamase/transpeptidase-like"/>
    <property type="match status" value="1"/>
</dbReference>